<dbReference type="STRING" id="45851.BHV86_00110"/>
<protein>
    <submittedName>
        <fullName evidence="6">Transcriptional regulator, LacI family</fullName>
    </submittedName>
</protein>
<dbReference type="GeneID" id="98918368"/>
<feature type="domain" description="HTH lacI-type" evidence="5">
    <location>
        <begin position="1"/>
        <end position="45"/>
    </location>
</feature>
<dbReference type="SUPFAM" id="SSF53822">
    <property type="entry name" value="Periplasmic binding protein-like I"/>
    <property type="match status" value="1"/>
</dbReference>
<dbReference type="SUPFAM" id="SSF47413">
    <property type="entry name" value="lambda repressor-like DNA-binding domains"/>
    <property type="match status" value="1"/>
</dbReference>
<dbReference type="SMART" id="SM00354">
    <property type="entry name" value="HTH_LACI"/>
    <property type="match status" value="1"/>
</dbReference>
<dbReference type="Gene3D" id="1.10.260.40">
    <property type="entry name" value="lambda repressor-like DNA-binding domains"/>
    <property type="match status" value="1"/>
</dbReference>
<dbReference type="InterPro" id="IPR000843">
    <property type="entry name" value="HTH_LacI"/>
</dbReference>
<dbReference type="GO" id="GO:0000976">
    <property type="term" value="F:transcription cis-regulatory region binding"/>
    <property type="evidence" value="ECO:0007669"/>
    <property type="project" value="TreeGrafter"/>
</dbReference>
<dbReference type="InterPro" id="IPR028082">
    <property type="entry name" value="Peripla_BP_I"/>
</dbReference>
<dbReference type="GO" id="GO:0003700">
    <property type="term" value="F:DNA-binding transcription factor activity"/>
    <property type="evidence" value="ECO:0007669"/>
    <property type="project" value="TreeGrafter"/>
</dbReference>
<dbReference type="PRINTS" id="PR00036">
    <property type="entry name" value="HTHLACI"/>
</dbReference>
<evidence type="ECO:0000256" key="3">
    <source>
        <dbReference type="ARBA" id="ARBA00023125"/>
    </source>
</evidence>
<keyword evidence="7" id="KW-1185">Reference proteome</keyword>
<evidence type="ECO:0000313" key="6">
    <source>
        <dbReference type="EMBL" id="EFF68133.1"/>
    </source>
</evidence>
<name>D4RZY5_9FIRM</name>
<evidence type="ECO:0000256" key="1">
    <source>
        <dbReference type="ARBA" id="ARBA00022491"/>
    </source>
</evidence>
<organism evidence="6 7">
    <name type="scientific">Eshraghiella crossota DSM 2876</name>
    <dbReference type="NCBI Taxonomy" id="511680"/>
    <lineage>
        <taxon>Bacteria</taxon>
        <taxon>Bacillati</taxon>
        <taxon>Bacillota</taxon>
        <taxon>Clostridia</taxon>
        <taxon>Lachnospirales</taxon>
        <taxon>Lachnospiraceae</taxon>
        <taxon>Eshraghiella</taxon>
    </lineage>
</organism>
<evidence type="ECO:0000313" key="7">
    <source>
        <dbReference type="Proteomes" id="UP000006238"/>
    </source>
</evidence>
<dbReference type="PROSITE" id="PS50932">
    <property type="entry name" value="HTH_LACI_2"/>
    <property type="match status" value="1"/>
</dbReference>
<dbReference type="HOGENOM" id="CLU_037628_6_0_9"/>
<dbReference type="PROSITE" id="PS00356">
    <property type="entry name" value="HTH_LACI_1"/>
    <property type="match status" value="1"/>
</dbReference>
<dbReference type="AlphaFoldDB" id="D4RZY5"/>
<dbReference type="RefSeq" id="WP_005602967.1">
    <property type="nucleotide sequence ID" value="NZ_GG663524.1"/>
</dbReference>
<dbReference type="InterPro" id="IPR046335">
    <property type="entry name" value="LacI/GalR-like_sensor"/>
</dbReference>
<accession>D4RZY5</accession>
<dbReference type="Pfam" id="PF00356">
    <property type="entry name" value="LacI"/>
    <property type="match status" value="1"/>
</dbReference>
<keyword evidence="3" id="KW-0238">DNA-binding</keyword>
<dbReference type="CDD" id="cd01392">
    <property type="entry name" value="HTH_LacI"/>
    <property type="match status" value="1"/>
</dbReference>
<dbReference type="PANTHER" id="PTHR30146">
    <property type="entry name" value="LACI-RELATED TRANSCRIPTIONAL REPRESSOR"/>
    <property type="match status" value="1"/>
</dbReference>
<keyword evidence="2" id="KW-0805">Transcription regulation</keyword>
<evidence type="ECO:0000259" key="5">
    <source>
        <dbReference type="PROSITE" id="PS50932"/>
    </source>
</evidence>
<evidence type="ECO:0000256" key="2">
    <source>
        <dbReference type="ARBA" id="ARBA00023015"/>
    </source>
</evidence>
<reference evidence="6 7" key="1">
    <citation type="submission" date="2010-02" db="EMBL/GenBank/DDBJ databases">
        <authorList>
            <person name="Weinstock G."/>
            <person name="Sodergren E."/>
            <person name="Clifton S."/>
            <person name="Fulton L."/>
            <person name="Fulton B."/>
            <person name="Courtney L."/>
            <person name="Fronick C."/>
            <person name="Harrison M."/>
            <person name="Strong C."/>
            <person name="Farmer C."/>
            <person name="Delahaunty K."/>
            <person name="Markovic C."/>
            <person name="Hall O."/>
            <person name="Minx P."/>
            <person name="Tomlinson C."/>
            <person name="Mitreva M."/>
            <person name="Nelson J."/>
            <person name="Hou S."/>
            <person name="Wollam A."/>
            <person name="Pepin K.H."/>
            <person name="Johnson M."/>
            <person name="Bhonagiri V."/>
            <person name="Zhang X."/>
            <person name="Suruliraj S."/>
            <person name="Warren W."/>
            <person name="Chinwalla A."/>
            <person name="Mardis E.R."/>
            <person name="Wilson R.K."/>
        </authorList>
    </citation>
    <scope>NUCLEOTIDE SEQUENCE [LARGE SCALE GENOMIC DNA]</scope>
    <source>
        <strain evidence="6 7">DSM 2876</strain>
    </source>
</reference>
<dbReference type="InterPro" id="IPR010982">
    <property type="entry name" value="Lambda_DNA-bd_dom_sf"/>
</dbReference>
<dbReference type="Proteomes" id="UP000006238">
    <property type="component" value="Unassembled WGS sequence"/>
</dbReference>
<comment type="caution">
    <text evidence="6">The sequence shown here is derived from an EMBL/GenBank/DDBJ whole genome shotgun (WGS) entry which is preliminary data.</text>
</comment>
<dbReference type="EMBL" id="ABWN01000030">
    <property type="protein sequence ID" value="EFF68133.1"/>
    <property type="molecule type" value="Genomic_DNA"/>
</dbReference>
<evidence type="ECO:0000256" key="4">
    <source>
        <dbReference type="ARBA" id="ARBA00023163"/>
    </source>
</evidence>
<dbReference type="PANTHER" id="PTHR30146:SF95">
    <property type="entry name" value="RIBOSE OPERON REPRESSOR"/>
    <property type="match status" value="1"/>
</dbReference>
<sequence>MNIYDIADKAGVSIATVSRVINNDKKVSKSTRNRVQKIIEDNNFIKKSDYSRHTNNTIVYMCSGTGSGDMADKITYLSDALYKSGYKTAIACCNQDETAKKNMLERYLSENFSGIIIDGHDFLTYSIEENINLLKEITIPSVIINGYFDNVDNVNLCYVNNNISSFIENIAKEYIRKEKKKILFLFERMSFGVKNILTGLHNAYDFAGMDADPDFTQLCRDMSYVEKYINTLIDKEKIPDVVLCKSEKLAAYASIILQKKNYKIPEDIEILCVGDSEICSLVKPQLTSVDIKSKEICDTVINVLIGKINKKTVPVISIINVELLKRESTL</sequence>
<proteinExistence type="predicted"/>
<dbReference type="Gene3D" id="3.40.50.2300">
    <property type="match status" value="2"/>
</dbReference>
<dbReference type="eggNOG" id="COG1609">
    <property type="taxonomic scope" value="Bacteria"/>
</dbReference>
<gene>
    <name evidence="6" type="ORF">BUTYVIB_01401</name>
</gene>
<dbReference type="Pfam" id="PF13377">
    <property type="entry name" value="Peripla_BP_3"/>
    <property type="match status" value="1"/>
</dbReference>
<keyword evidence="4" id="KW-0804">Transcription</keyword>
<keyword evidence="1" id="KW-0678">Repressor</keyword>